<dbReference type="SMART" id="SM00108">
    <property type="entry name" value="B_lectin"/>
    <property type="match status" value="1"/>
</dbReference>
<dbReference type="GO" id="GO:0048544">
    <property type="term" value="P:recognition of pollen"/>
    <property type="evidence" value="ECO:0007669"/>
    <property type="project" value="InterPro"/>
</dbReference>
<evidence type="ECO:0000256" key="8">
    <source>
        <dbReference type="ARBA" id="ARBA00022741"/>
    </source>
</evidence>
<evidence type="ECO:0000256" key="19">
    <source>
        <dbReference type="PROSITE-ProRule" id="PRU10141"/>
    </source>
</evidence>
<dbReference type="InterPro" id="IPR036426">
    <property type="entry name" value="Bulb-type_lectin_dom_sf"/>
</dbReference>
<dbReference type="PIRSF" id="PIRSF000641">
    <property type="entry name" value="SRK"/>
    <property type="match status" value="1"/>
</dbReference>
<accession>A0A8K0GQT7</accession>
<dbReference type="PROSITE" id="PS50011">
    <property type="entry name" value="PROTEIN_KINASE_DOM"/>
    <property type="match status" value="1"/>
</dbReference>
<dbReference type="SMART" id="SM00220">
    <property type="entry name" value="S_TKc"/>
    <property type="match status" value="1"/>
</dbReference>
<dbReference type="GO" id="GO:0005524">
    <property type="term" value="F:ATP binding"/>
    <property type="evidence" value="ECO:0007669"/>
    <property type="project" value="UniProtKB-UniRule"/>
</dbReference>
<dbReference type="PROSITE" id="PS00107">
    <property type="entry name" value="PROTEIN_KINASE_ATP"/>
    <property type="match status" value="1"/>
</dbReference>
<dbReference type="GO" id="GO:0004674">
    <property type="term" value="F:protein serine/threonine kinase activity"/>
    <property type="evidence" value="ECO:0007669"/>
    <property type="project" value="UniProtKB-KW"/>
</dbReference>
<dbReference type="GO" id="GO:0030246">
    <property type="term" value="F:carbohydrate binding"/>
    <property type="evidence" value="ECO:0007669"/>
    <property type="project" value="UniProtKB-KW"/>
</dbReference>
<keyword evidence="5 20" id="KW-0812">Transmembrane</keyword>
<comment type="subcellular location">
    <subcellularLocation>
        <location evidence="1">Membrane</location>
        <topology evidence="1">Single-pass type I membrane protein</topology>
    </subcellularLocation>
</comment>
<keyword evidence="7" id="KW-0430">Lectin</keyword>
<comment type="catalytic activity">
    <reaction evidence="16 18">
        <text>L-threonyl-[protein] + ATP = O-phospho-L-threonyl-[protein] + ADP + H(+)</text>
        <dbReference type="Rhea" id="RHEA:46608"/>
        <dbReference type="Rhea" id="RHEA-COMP:11060"/>
        <dbReference type="Rhea" id="RHEA-COMP:11605"/>
        <dbReference type="ChEBI" id="CHEBI:15378"/>
        <dbReference type="ChEBI" id="CHEBI:30013"/>
        <dbReference type="ChEBI" id="CHEBI:30616"/>
        <dbReference type="ChEBI" id="CHEBI:61977"/>
        <dbReference type="ChEBI" id="CHEBI:456216"/>
        <dbReference type="EC" id="2.7.11.1"/>
    </reaction>
</comment>
<keyword evidence="12 20" id="KW-0472">Membrane</keyword>
<evidence type="ECO:0000256" key="5">
    <source>
        <dbReference type="ARBA" id="ARBA00022692"/>
    </source>
</evidence>
<feature type="signal peptide" evidence="21">
    <location>
        <begin position="1"/>
        <end position="25"/>
    </location>
</feature>
<dbReference type="PANTHER" id="PTHR47976:SF116">
    <property type="entry name" value="RECEPTOR-LIKE SERINE_THREONINE-PROTEIN KINASE"/>
    <property type="match status" value="1"/>
</dbReference>
<keyword evidence="8 18" id="KW-0547">Nucleotide-binding</keyword>
<dbReference type="InterPro" id="IPR017441">
    <property type="entry name" value="Protein_kinase_ATP_BS"/>
</dbReference>
<organism evidence="24 25">
    <name type="scientific">Rhamnella rubrinervis</name>
    <dbReference type="NCBI Taxonomy" id="2594499"/>
    <lineage>
        <taxon>Eukaryota</taxon>
        <taxon>Viridiplantae</taxon>
        <taxon>Streptophyta</taxon>
        <taxon>Embryophyta</taxon>
        <taxon>Tracheophyta</taxon>
        <taxon>Spermatophyta</taxon>
        <taxon>Magnoliopsida</taxon>
        <taxon>eudicotyledons</taxon>
        <taxon>Gunneridae</taxon>
        <taxon>Pentapetalae</taxon>
        <taxon>rosids</taxon>
        <taxon>fabids</taxon>
        <taxon>Rosales</taxon>
        <taxon>Rhamnaceae</taxon>
        <taxon>rhamnoid group</taxon>
        <taxon>Rhamneae</taxon>
        <taxon>Rhamnella</taxon>
    </lineage>
</organism>
<dbReference type="Gene3D" id="3.30.200.20">
    <property type="entry name" value="Phosphorylase Kinase, domain 1"/>
    <property type="match status" value="1"/>
</dbReference>
<comment type="catalytic activity">
    <reaction evidence="17 18">
        <text>L-seryl-[protein] + ATP = O-phospho-L-seryl-[protein] + ADP + H(+)</text>
        <dbReference type="Rhea" id="RHEA:17989"/>
        <dbReference type="Rhea" id="RHEA-COMP:9863"/>
        <dbReference type="Rhea" id="RHEA-COMP:11604"/>
        <dbReference type="ChEBI" id="CHEBI:15378"/>
        <dbReference type="ChEBI" id="CHEBI:29999"/>
        <dbReference type="ChEBI" id="CHEBI:30616"/>
        <dbReference type="ChEBI" id="CHEBI:83421"/>
        <dbReference type="ChEBI" id="CHEBI:456216"/>
        <dbReference type="EC" id="2.7.11.1"/>
    </reaction>
</comment>
<keyword evidence="9 18" id="KW-0418">Kinase</keyword>
<dbReference type="EMBL" id="VOIH02000012">
    <property type="protein sequence ID" value="KAF3431005.1"/>
    <property type="molecule type" value="Genomic_DNA"/>
</dbReference>
<evidence type="ECO:0000256" key="20">
    <source>
        <dbReference type="SAM" id="Phobius"/>
    </source>
</evidence>
<keyword evidence="15" id="KW-0325">Glycoprotein</keyword>
<keyword evidence="14" id="KW-0675">Receptor</keyword>
<dbReference type="OrthoDB" id="5857966at2759"/>
<protein>
    <recommendedName>
        <fullName evidence="18">Receptor-like serine/threonine-protein kinase</fullName>
        <ecNumber evidence="18">2.7.11.1</ecNumber>
    </recommendedName>
</protein>
<keyword evidence="2 18" id="KW-0723">Serine/threonine-protein kinase</keyword>
<dbReference type="Proteomes" id="UP000796880">
    <property type="component" value="Unassembled WGS sequence"/>
</dbReference>
<dbReference type="PROSITE" id="PS00108">
    <property type="entry name" value="PROTEIN_KINASE_ST"/>
    <property type="match status" value="1"/>
</dbReference>
<dbReference type="InterPro" id="IPR000858">
    <property type="entry name" value="S_locus_glycoprot_dom"/>
</dbReference>
<dbReference type="FunFam" id="3.30.200.20:FF:000059">
    <property type="entry name" value="S-receptor-like serine/threonine-protein kinase"/>
    <property type="match status" value="1"/>
</dbReference>
<dbReference type="FunFam" id="1.10.510.10:FF:000237">
    <property type="entry name" value="G-type lectin S-receptor-like serine/threonine-protein kinase"/>
    <property type="match status" value="1"/>
</dbReference>
<proteinExistence type="inferred from homology"/>
<evidence type="ECO:0000256" key="6">
    <source>
        <dbReference type="ARBA" id="ARBA00022729"/>
    </source>
</evidence>
<dbReference type="InterPro" id="IPR051343">
    <property type="entry name" value="G-type_lectin_kinases/EP1-like"/>
</dbReference>
<evidence type="ECO:0000256" key="17">
    <source>
        <dbReference type="ARBA" id="ARBA00048679"/>
    </source>
</evidence>
<dbReference type="Pfam" id="PF00069">
    <property type="entry name" value="Pkinase"/>
    <property type="match status" value="1"/>
</dbReference>
<dbReference type="CDD" id="cd00028">
    <property type="entry name" value="B_lectin"/>
    <property type="match status" value="1"/>
</dbReference>
<feature type="transmembrane region" description="Helical" evidence="20">
    <location>
        <begin position="426"/>
        <end position="450"/>
    </location>
</feature>
<dbReference type="Pfam" id="PF01453">
    <property type="entry name" value="B_lectin"/>
    <property type="match status" value="1"/>
</dbReference>
<evidence type="ECO:0000256" key="12">
    <source>
        <dbReference type="ARBA" id="ARBA00023136"/>
    </source>
</evidence>
<comment type="similarity">
    <text evidence="18">Belongs to the protein kinase superfamily. Ser/Thr protein kinase family.</text>
</comment>
<keyword evidence="3" id="KW-0245">EGF-like domain</keyword>
<keyword evidence="13" id="KW-1015">Disulfide bond</keyword>
<feature type="chain" id="PRO_5035445878" description="Receptor-like serine/threonine-protein kinase" evidence="21">
    <location>
        <begin position="26"/>
        <end position="772"/>
    </location>
</feature>
<feature type="binding site" evidence="19">
    <location>
        <position position="517"/>
    </location>
    <ligand>
        <name>ATP</name>
        <dbReference type="ChEBI" id="CHEBI:30616"/>
    </ligand>
</feature>
<dbReference type="InterPro" id="IPR024171">
    <property type="entry name" value="SRK-like_kinase"/>
</dbReference>
<evidence type="ECO:0000259" key="23">
    <source>
        <dbReference type="PROSITE" id="PS50927"/>
    </source>
</evidence>
<keyword evidence="11 20" id="KW-1133">Transmembrane helix</keyword>
<evidence type="ECO:0000256" key="7">
    <source>
        <dbReference type="ARBA" id="ARBA00022734"/>
    </source>
</evidence>
<evidence type="ECO:0000313" key="24">
    <source>
        <dbReference type="EMBL" id="KAF3431005.1"/>
    </source>
</evidence>
<dbReference type="InterPro" id="IPR000719">
    <property type="entry name" value="Prot_kinase_dom"/>
</dbReference>
<dbReference type="InterPro" id="IPR008271">
    <property type="entry name" value="Ser/Thr_kinase_AS"/>
</dbReference>
<evidence type="ECO:0000256" key="21">
    <source>
        <dbReference type="SAM" id="SignalP"/>
    </source>
</evidence>
<evidence type="ECO:0000256" key="13">
    <source>
        <dbReference type="ARBA" id="ARBA00023157"/>
    </source>
</evidence>
<sequence length="772" mass="85960">MAVTMLHHVCIFLLLLQSLLQYAQTIRIELSSSLATDSSPWRSSNGDFAFGFHRLEDQSQLFLLAIWYDRIPEKTVVWYANGDNLAAKGSKVELTSGGSLRLIDQKGNVIWRAENIMYGKAFAVDGAHYAELLDTGNLVLANSDSASSYAWESFNNPTDTILPTQELSTGGKLSSRRTQSNYLKGRFQLQMQTIGSLVLNTIAIGSELTYYQSNTSDDSNQENSGQRLKFGDLGATSVLSVRMYVHPKSQSNESSSTTQSWINIWFVPKDICVNITHDQLGGGSCGFNSFCVSRNGWPTCTCLPGFSQSDNGCILEKAHACELGDLEPEQVYDMESLSNTYWPTSANFDVLQPTNEENCSRSCLNDCNCVVAVIKQGKCFKKKLPLSNGYVDTTVDGKALIKIAKSSDSDKHVNDKSNKNQIPGGWMFLCGSIILNVVLIIIGAAVFYLFSHHKQPGKLSTKSSISETNLHSFTYDELKIATDGFKVELGRGSFGTVYRGVVSLMNSTSSIVIAVKKLDKVLQEGEQEFKAEVSAIGRTHHRNLVRLIGFCDLGLNKLLIYEFMSKGSLADLLFRSLVRPDWNQRVQIATGIARGLLYLHEECASQIIHCDIKPQNILLDDSFTAKISDFGLAKLLMIGQTRTQTAIRGTKGYVAAEWFRNTPVTSKVDVYSYGVMLMEIICCRKCIELANENEEEVQVLTDWVYDRYKEGRMDLLVRNDKEASSDMKKVENLVMVAIWCIQEDPYLRPSMRMVSQMIEGVSPVSEPPSPYL</sequence>
<gene>
    <name evidence="24" type="ORF">FNV43_RR25735</name>
</gene>
<evidence type="ECO:0000256" key="15">
    <source>
        <dbReference type="ARBA" id="ARBA00023180"/>
    </source>
</evidence>
<evidence type="ECO:0000256" key="9">
    <source>
        <dbReference type="ARBA" id="ARBA00022777"/>
    </source>
</evidence>
<dbReference type="EC" id="2.7.11.1" evidence="18"/>
<dbReference type="GO" id="GO:0016020">
    <property type="term" value="C:membrane"/>
    <property type="evidence" value="ECO:0007669"/>
    <property type="project" value="UniProtKB-SubCell"/>
</dbReference>
<keyword evidence="4 18" id="KW-0808">Transferase</keyword>
<evidence type="ECO:0000256" key="2">
    <source>
        <dbReference type="ARBA" id="ARBA00022527"/>
    </source>
</evidence>
<dbReference type="InterPro" id="IPR001480">
    <property type="entry name" value="Bulb-type_lectin_dom"/>
</dbReference>
<evidence type="ECO:0000256" key="10">
    <source>
        <dbReference type="ARBA" id="ARBA00022840"/>
    </source>
</evidence>
<dbReference type="PANTHER" id="PTHR47976">
    <property type="entry name" value="G-TYPE LECTIN S-RECEPTOR-LIKE SERINE/THREONINE-PROTEIN KINASE SD2-5"/>
    <property type="match status" value="1"/>
</dbReference>
<dbReference type="CDD" id="cd14066">
    <property type="entry name" value="STKc_IRAK"/>
    <property type="match status" value="1"/>
</dbReference>
<keyword evidence="25" id="KW-1185">Reference proteome</keyword>
<evidence type="ECO:0000256" key="11">
    <source>
        <dbReference type="ARBA" id="ARBA00022989"/>
    </source>
</evidence>
<evidence type="ECO:0000256" key="1">
    <source>
        <dbReference type="ARBA" id="ARBA00004479"/>
    </source>
</evidence>
<reference evidence="24" key="1">
    <citation type="submission" date="2020-03" db="EMBL/GenBank/DDBJ databases">
        <title>A high-quality chromosome-level genome assembly of a woody plant with both climbing and erect habits, Rhamnella rubrinervis.</title>
        <authorList>
            <person name="Lu Z."/>
            <person name="Yang Y."/>
            <person name="Zhu X."/>
            <person name="Sun Y."/>
        </authorList>
    </citation>
    <scope>NUCLEOTIDE SEQUENCE</scope>
    <source>
        <strain evidence="24">BYM</strain>
        <tissue evidence="24">Leaf</tissue>
    </source>
</reference>
<dbReference type="Gene3D" id="2.90.10.10">
    <property type="entry name" value="Bulb-type lectin domain"/>
    <property type="match status" value="2"/>
</dbReference>
<comment type="caution">
    <text evidence="24">The sequence shown here is derived from an EMBL/GenBank/DDBJ whole genome shotgun (WGS) entry which is preliminary data.</text>
</comment>
<dbReference type="InterPro" id="IPR011009">
    <property type="entry name" value="Kinase-like_dom_sf"/>
</dbReference>
<name>A0A8K0GQT7_9ROSA</name>
<evidence type="ECO:0000256" key="18">
    <source>
        <dbReference type="PIRNR" id="PIRNR000641"/>
    </source>
</evidence>
<dbReference type="SUPFAM" id="SSF51110">
    <property type="entry name" value="alpha-D-mannose-specific plant lectins"/>
    <property type="match status" value="1"/>
</dbReference>
<evidence type="ECO:0000256" key="16">
    <source>
        <dbReference type="ARBA" id="ARBA00047899"/>
    </source>
</evidence>
<dbReference type="Pfam" id="PF00954">
    <property type="entry name" value="S_locus_glycop"/>
    <property type="match status" value="1"/>
</dbReference>
<dbReference type="AlphaFoldDB" id="A0A8K0GQT7"/>
<evidence type="ECO:0000313" key="25">
    <source>
        <dbReference type="Proteomes" id="UP000796880"/>
    </source>
</evidence>
<evidence type="ECO:0000256" key="3">
    <source>
        <dbReference type="ARBA" id="ARBA00022536"/>
    </source>
</evidence>
<keyword evidence="10 18" id="KW-0067">ATP-binding</keyword>
<evidence type="ECO:0000256" key="14">
    <source>
        <dbReference type="ARBA" id="ARBA00023170"/>
    </source>
</evidence>
<feature type="domain" description="Protein kinase" evidence="22">
    <location>
        <begin position="483"/>
        <end position="772"/>
    </location>
</feature>
<evidence type="ECO:0000259" key="22">
    <source>
        <dbReference type="PROSITE" id="PS50011"/>
    </source>
</evidence>
<dbReference type="Gene3D" id="1.10.510.10">
    <property type="entry name" value="Transferase(Phosphotransferase) domain 1"/>
    <property type="match status" value="1"/>
</dbReference>
<keyword evidence="6 21" id="KW-0732">Signal</keyword>
<dbReference type="PROSITE" id="PS50927">
    <property type="entry name" value="BULB_LECTIN"/>
    <property type="match status" value="1"/>
</dbReference>
<feature type="domain" description="Bulb-type lectin" evidence="23">
    <location>
        <begin position="25"/>
        <end position="153"/>
    </location>
</feature>
<evidence type="ECO:0000256" key="4">
    <source>
        <dbReference type="ARBA" id="ARBA00022679"/>
    </source>
</evidence>
<dbReference type="SUPFAM" id="SSF56112">
    <property type="entry name" value="Protein kinase-like (PK-like)"/>
    <property type="match status" value="1"/>
</dbReference>